<keyword evidence="2" id="KW-1185">Reference proteome</keyword>
<accession>A0A0M0JXY5</accession>
<evidence type="ECO:0000313" key="2">
    <source>
        <dbReference type="Proteomes" id="UP000037460"/>
    </source>
</evidence>
<evidence type="ECO:0000313" key="1">
    <source>
        <dbReference type="EMBL" id="KOO31501.1"/>
    </source>
</evidence>
<dbReference type="EMBL" id="JWZX01002000">
    <property type="protein sequence ID" value="KOO31501.1"/>
    <property type="molecule type" value="Genomic_DNA"/>
</dbReference>
<name>A0A0M0JXY5_9EUKA</name>
<dbReference type="Proteomes" id="UP000037460">
    <property type="component" value="Unassembled WGS sequence"/>
</dbReference>
<dbReference type="SUPFAM" id="SSF53335">
    <property type="entry name" value="S-adenosyl-L-methionine-dependent methyltransferases"/>
    <property type="match status" value="1"/>
</dbReference>
<sequence length="231" mass="25312">MTTSEELYSAYVWFKNLLMPTLRGRPACKPTMPMVIPIIRSELAQVIGPMCSATDFTFVDLGCGQGAMLRPMSEATIDGKSMFERCVGVELDPNTAAEAVAAVKDDPKCKVECGDMFGFADRVCATKRLFGGRAAFYIYEPLWMANLPEAEMDRLYAGLAAQVAKHPGSVIVYCTADSYRELKASVLEASGLVLQRSTPVAQNGVFNRLRGKFNTLEIWQAPHSLVTLPDP</sequence>
<proteinExistence type="predicted"/>
<organism evidence="1 2">
    <name type="scientific">Chrysochromulina tobinii</name>
    <dbReference type="NCBI Taxonomy" id="1460289"/>
    <lineage>
        <taxon>Eukaryota</taxon>
        <taxon>Haptista</taxon>
        <taxon>Haptophyta</taxon>
        <taxon>Prymnesiophyceae</taxon>
        <taxon>Prymnesiales</taxon>
        <taxon>Chrysochromulinaceae</taxon>
        <taxon>Chrysochromulina</taxon>
    </lineage>
</organism>
<dbReference type="InterPro" id="IPR029063">
    <property type="entry name" value="SAM-dependent_MTases_sf"/>
</dbReference>
<dbReference type="Gene3D" id="3.40.50.150">
    <property type="entry name" value="Vaccinia Virus protein VP39"/>
    <property type="match status" value="1"/>
</dbReference>
<comment type="caution">
    <text evidence="1">The sequence shown here is derived from an EMBL/GenBank/DDBJ whole genome shotgun (WGS) entry which is preliminary data.</text>
</comment>
<gene>
    <name evidence="1" type="ORF">Ctob_008833</name>
</gene>
<protein>
    <recommendedName>
        <fullName evidence="3">Methyltransferase domain-containing protein</fullName>
    </recommendedName>
</protein>
<evidence type="ECO:0008006" key="3">
    <source>
        <dbReference type="Google" id="ProtNLM"/>
    </source>
</evidence>
<dbReference type="AlphaFoldDB" id="A0A0M0JXY5"/>
<reference evidence="2" key="1">
    <citation type="journal article" date="2015" name="PLoS Genet.">
        <title>Genome Sequence and Transcriptome Analyses of Chrysochromulina tobin: Metabolic Tools for Enhanced Algal Fitness in the Prominent Order Prymnesiales (Haptophyceae).</title>
        <authorList>
            <person name="Hovde B.T."/>
            <person name="Deodato C.R."/>
            <person name="Hunsperger H.M."/>
            <person name="Ryken S.A."/>
            <person name="Yost W."/>
            <person name="Jha R.K."/>
            <person name="Patterson J."/>
            <person name="Monnat R.J. Jr."/>
            <person name="Barlow S.B."/>
            <person name="Starkenburg S.R."/>
            <person name="Cattolico R.A."/>
        </authorList>
    </citation>
    <scope>NUCLEOTIDE SEQUENCE</scope>
    <source>
        <strain evidence="2">CCMP291</strain>
    </source>
</reference>